<dbReference type="PANTHER" id="PTHR21066:SF15">
    <property type="entry name" value="GH25962P-RELATED"/>
    <property type="match status" value="1"/>
</dbReference>
<evidence type="ECO:0000256" key="2">
    <source>
        <dbReference type="ARBA" id="ARBA00008098"/>
    </source>
</evidence>
<dbReference type="PANTHER" id="PTHR21066">
    <property type="entry name" value="ODORANT-BINDING PROTEIN 59A-RELATED"/>
    <property type="match status" value="1"/>
</dbReference>
<sequence length="106" mass="12128">MTSNEFILDKVKENVQTIFNQTNTALFIPILGDGLERCSKFVTENMDTPIEVYLPEDMCDPIPALIAQCTLVDSFLNCPKEQWEDSAACNDVRNFFKSCKHPLFKF</sequence>
<dbReference type="OrthoDB" id="7730192at2759"/>
<comment type="subcellular location">
    <subcellularLocation>
        <location evidence="1">Secreted</location>
    </subcellularLocation>
</comment>
<evidence type="ECO:0000313" key="4">
    <source>
        <dbReference type="EMBL" id="CAD7078455.1"/>
    </source>
</evidence>
<dbReference type="InParanoid" id="A0A7R8UCW3"/>
<dbReference type="InterPro" id="IPR052295">
    <property type="entry name" value="Odorant-binding_protein"/>
</dbReference>
<proteinExistence type="inferred from homology"/>
<evidence type="ECO:0000256" key="1">
    <source>
        <dbReference type="ARBA" id="ARBA00004613"/>
    </source>
</evidence>
<dbReference type="EMBL" id="LR899009">
    <property type="protein sequence ID" value="CAD7078455.1"/>
    <property type="molecule type" value="Genomic_DNA"/>
</dbReference>
<gene>
    <name evidence="4" type="ORF">HERILL_LOCUS1722</name>
</gene>
<dbReference type="AlphaFoldDB" id="A0A7R8UCW3"/>
<evidence type="ECO:0000256" key="3">
    <source>
        <dbReference type="ARBA" id="ARBA00022525"/>
    </source>
</evidence>
<organism evidence="4 5">
    <name type="scientific">Hermetia illucens</name>
    <name type="common">Black soldier fly</name>
    <dbReference type="NCBI Taxonomy" id="343691"/>
    <lineage>
        <taxon>Eukaryota</taxon>
        <taxon>Metazoa</taxon>
        <taxon>Ecdysozoa</taxon>
        <taxon>Arthropoda</taxon>
        <taxon>Hexapoda</taxon>
        <taxon>Insecta</taxon>
        <taxon>Pterygota</taxon>
        <taxon>Neoptera</taxon>
        <taxon>Endopterygota</taxon>
        <taxon>Diptera</taxon>
        <taxon>Brachycera</taxon>
        <taxon>Stratiomyomorpha</taxon>
        <taxon>Stratiomyidae</taxon>
        <taxon>Hermetiinae</taxon>
        <taxon>Hermetia</taxon>
    </lineage>
</organism>
<protein>
    <submittedName>
        <fullName evidence="4">Uncharacterized protein</fullName>
    </submittedName>
</protein>
<dbReference type="GO" id="GO:0005576">
    <property type="term" value="C:extracellular region"/>
    <property type="evidence" value="ECO:0007669"/>
    <property type="project" value="UniProtKB-SubCell"/>
</dbReference>
<reference evidence="4 5" key="1">
    <citation type="submission" date="2020-11" db="EMBL/GenBank/DDBJ databases">
        <authorList>
            <person name="Wallbank WR R."/>
            <person name="Pardo Diaz C."/>
            <person name="Kozak K."/>
            <person name="Martin S."/>
            <person name="Jiggins C."/>
            <person name="Moest M."/>
            <person name="Warren A I."/>
            <person name="Generalovic N T."/>
            <person name="Byers J.R.P. K."/>
            <person name="Montejo-Kovacevich G."/>
            <person name="Yen C E."/>
        </authorList>
    </citation>
    <scope>NUCLEOTIDE SEQUENCE [LARGE SCALE GENOMIC DNA]</scope>
</reference>
<keyword evidence="5" id="KW-1185">Reference proteome</keyword>
<dbReference type="Proteomes" id="UP000594454">
    <property type="component" value="Chromosome 1"/>
</dbReference>
<keyword evidence="3" id="KW-0964">Secreted</keyword>
<comment type="similarity">
    <text evidence="2">Belongs to the PBP/GOBP family.</text>
</comment>
<accession>A0A7R8UCW3</accession>
<evidence type="ECO:0000313" key="5">
    <source>
        <dbReference type="Proteomes" id="UP000594454"/>
    </source>
</evidence>
<name>A0A7R8UCW3_HERIL</name>
<dbReference type="Gene3D" id="1.10.238.270">
    <property type="match status" value="1"/>
</dbReference>